<keyword evidence="2" id="KW-1185">Reference proteome</keyword>
<evidence type="ECO:0000313" key="1">
    <source>
        <dbReference type="EMBL" id="ERK39868.1"/>
    </source>
</evidence>
<dbReference type="EMBL" id="AWEY01000008">
    <property type="protein sequence ID" value="ERK39868.1"/>
    <property type="molecule type" value="Genomic_DNA"/>
</dbReference>
<accession>U2QEW4</accession>
<comment type="caution">
    <text evidence="1">The sequence shown here is derived from an EMBL/GenBank/DDBJ whole genome shotgun (WGS) entry which is preliminary data.</text>
</comment>
<organism evidence="1 2">
    <name type="scientific">Segatella baroniae F0067</name>
    <dbReference type="NCBI Taxonomy" id="1115809"/>
    <lineage>
        <taxon>Bacteria</taxon>
        <taxon>Pseudomonadati</taxon>
        <taxon>Bacteroidota</taxon>
        <taxon>Bacteroidia</taxon>
        <taxon>Bacteroidales</taxon>
        <taxon>Prevotellaceae</taxon>
        <taxon>Segatella</taxon>
    </lineage>
</organism>
<sequence>MKFNMKSILFTINVTFAPSCRSMTVSYDNKKKRSSRGTFPNDAKLYKNHDIRSRCPDFFAARPLCKSPDFWNGKWEMGSVGNEFGQFIGA</sequence>
<proteinExistence type="predicted"/>
<dbReference type="Proteomes" id="UP000016648">
    <property type="component" value="Unassembled WGS sequence"/>
</dbReference>
<protein>
    <submittedName>
        <fullName evidence="1">Uncharacterized protein</fullName>
    </submittedName>
</protein>
<name>U2QEW4_9BACT</name>
<dbReference type="AlphaFoldDB" id="U2QEW4"/>
<evidence type="ECO:0000313" key="2">
    <source>
        <dbReference type="Proteomes" id="UP000016648"/>
    </source>
</evidence>
<gene>
    <name evidence="1" type="ORF">HMPREF9135_0194</name>
</gene>
<reference evidence="1 2" key="1">
    <citation type="submission" date="2013-08" db="EMBL/GenBank/DDBJ databases">
        <authorList>
            <person name="Durkin A.S."/>
            <person name="Haft D.R."/>
            <person name="McCorrison J."/>
            <person name="Torralba M."/>
            <person name="Gillis M."/>
            <person name="Haft D.H."/>
            <person name="Methe B."/>
            <person name="Sutton G."/>
            <person name="Nelson K.E."/>
        </authorList>
    </citation>
    <scope>NUCLEOTIDE SEQUENCE [LARGE SCALE GENOMIC DNA]</scope>
    <source>
        <strain evidence="1 2">F0067</strain>
    </source>
</reference>